<protein>
    <submittedName>
        <fullName evidence="1">Os01g0144900 protein</fullName>
    </submittedName>
</protein>
<dbReference type="KEGG" id="dosa:Os01g0144900"/>
<dbReference type="AlphaFoldDB" id="A0A0P0UYG6"/>
<gene>
    <name evidence="1" type="ordered locus">Os01g0144900</name>
</gene>
<dbReference type="Proteomes" id="UP000000763">
    <property type="component" value="Chromosome 1"/>
</dbReference>
<sequence>MVCSVLVEVKEGAVPCLWEEKKRCILATMCLQYNPISSLSYYLWLLYPVLSIYLLYCNGIKFLALLYMIIFDHIQLLVIHVVRAEWEFC</sequence>
<dbReference type="SMR" id="A0A0P0UYG6"/>
<reference evidence="1 2" key="1">
    <citation type="journal article" date="2005" name="Nature">
        <title>The map-based sequence of the rice genome.</title>
        <authorList>
            <consortium name="International rice genome sequencing project (IRGSP)"/>
            <person name="Matsumoto T."/>
            <person name="Wu J."/>
            <person name="Kanamori H."/>
            <person name="Katayose Y."/>
            <person name="Fujisawa M."/>
            <person name="Namiki N."/>
            <person name="Mizuno H."/>
            <person name="Yamamoto K."/>
            <person name="Antonio B.A."/>
            <person name="Baba T."/>
            <person name="Sakata K."/>
            <person name="Nagamura Y."/>
            <person name="Aoki H."/>
            <person name="Arikawa K."/>
            <person name="Arita K."/>
            <person name="Bito T."/>
            <person name="Chiden Y."/>
            <person name="Fujitsuka N."/>
            <person name="Fukunaka R."/>
            <person name="Hamada M."/>
            <person name="Harada C."/>
            <person name="Hayashi A."/>
            <person name="Hijishita S."/>
            <person name="Honda M."/>
            <person name="Hosokawa S."/>
            <person name="Ichikawa Y."/>
            <person name="Idonuma A."/>
            <person name="Iijima M."/>
            <person name="Ikeda M."/>
            <person name="Ikeno M."/>
            <person name="Ito K."/>
            <person name="Ito S."/>
            <person name="Ito T."/>
            <person name="Ito Y."/>
            <person name="Ito Y."/>
            <person name="Iwabuchi A."/>
            <person name="Kamiya K."/>
            <person name="Karasawa W."/>
            <person name="Kurita K."/>
            <person name="Katagiri S."/>
            <person name="Kikuta A."/>
            <person name="Kobayashi H."/>
            <person name="Kobayashi N."/>
            <person name="Machita K."/>
            <person name="Maehara T."/>
            <person name="Masukawa M."/>
            <person name="Mizubayashi T."/>
            <person name="Mukai Y."/>
            <person name="Nagasaki H."/>
            <person name="Nagata Y."/>
            <person name="Naito S."/>
            <person name="Nakashima M."/>
            <person name="Nakama Y."/>
            <person name="Nakamichi Y."/>
            <person name="Nakamura M."/>
            <person name="Meguro A."/>
            <person name="Negishi M."/>
            <person name="Ohta I."/>
            <person name="Ohta T."/>
            <person name="Okamoto M."/>
            <person name="Ono N."/>
            <person name="Saji S."/>
            <person name="Sakaguchi M."/>
            <person name="Sakai K."/>
            <person name="Shibata M."/>
            <person name="Shimokawa T."/>
            <person name="Song J."/>
            <person name="Takazaki Y."/>
            <person name="Terasawa K."/>
            <person name="Tsugane M."/>
            <person name="Tsuji K."/>
            <person name="Ueda S."/>
            <person name="Waki K."/>
            <person name="Yamagata H."/>
            <person name="Yamamoto M."/>
            <person name="Yamamoto S."/>
            <person name="Yamane H."/>
            <person name="Yoshiki S."/>
            <person name="Yoshihara R."/>
            <person name="Yukawa K."/>
            <person name="Zhong H."/>
            <person name="Yano M."/>
            <person name="Yuan Q."/>
            <person name="Ouyang S."/>
            <person name="Liu J."/>
            <person name="Jones K.M."/>
            <person name="Gansberger K."/>
            <person name="Moffat K."/>
            <person name="Hill J."/>
            <person name="Bera J."/>
            <person name="Fadrosh D."/>
            <person name="Jin S."/>
            <person name="Johri S."/>
            <person name="Kim M."/>
            <person name="Overton L."/>
            <person name="Reardon M."/>
            <person name="Tsitrin T."/>
            <person name="Vuong H."/>
            <person name="Weaver B."/>
            <person name="Ciecko A."/>
            <person name="Tallon L."/>
            <person name="Jackson J."/>
            <person name="Pai G."/>
            <person name="Aken S.V."/>
            <person name="Utterback T."/>
            <person name="Reidmuller S."/>
            <person name="Feldblyum T."/>
            <person name="Hsiao J."/>
            <person name="Zismann V."/>
            <person name="Iobst S."/>
            <person name="de Vazeille A.R."/>
            <person name="Buell C.R."/>
            <person name="Ying K."/>
            <person name="Li Y."/>
            <person name="Lu T."/>
            <person name="Huang Y."/>
            <person name="Zhao Q."/>
            <person name="Feng Q."/>
            <person name="Zhang L."/>
            <person name="Zhu J."/>
            <person name="Weng Q."/>
            <person name="Mu J."/>
            <person name="Lu Y."/>
            <person name="Fan D."/>
            <person name="Liu Y."/>
            <person name="Guan J."/>
            <person name="Zhang Y."/>
            <person name="Yu S."/>
            <person name="Liu X."/>
            <person name="Zhang Y."/>
            <person name="Hong G."/>
            <person name="Han B."/>
            <person name="Choisne N."/>
            <person name="Demange N."/>
            <person name="Orjeda G."/>
            <person name="Samain S."/>
            <person name="Cattolico L."/>
            <person name="Pelletier E."/>
            <person name="Couloux A."/>
            <person name="Segurens B."/>
            <person name="Wincker P."/>
            <person name="D'Hont A."/>
            <person name="Scarpelli C."/>
            <person name="Weissenbach J."/>
            <person name="Salanoubat M."/>
            <person name="Quetier F."/>
            <person name="Yu Y."/>
            <person name="Kim H.R."/>
            <person name="Rambo T."/>
            <person name="Currie J."/>
            <person name="Collura K."/>
            <person name="Luo M."/>
            <person name="Yang T."/>
            <person name="Ammiraju J.S.S."/>
            <person name="Engler F."/>
            <person name="Soderlund C."/>
            <person name="Wing R.A."/>
            <person name="Palmer L.E."/>
            <person name="de la Bastide M."/>
            <person name="Spiegel L."/>
            <person name="Nascimento L."/>
            <person name="Zutavern T."/>
            <person name="O'Shaughnessy A."/>
            <person name="Dike S."/>
            <person name="Dedhia N."/>
            <person name="Preston R."/>
            <person name="Balija V."/>
            <person name="McCombie W.R."/>
            <person name="Chow T."/>
            <person name="Chen H."/>
            <person name="Chung M."/>
            <person name="Chen C."/>
            <person name="Shaw J."/>
            <person name="Wu H."/>
            <person name="Hsiao K."/>
            <person name="Chao Y."/>
            <person name="Chu M."/>
            <person name="Cheng C."/>
            <person name="Hour A."/>
            <person name="Lee P."/>
            <person name="Lin S."/>
            <person name="Lin Y."/>
            <person name="Liou J."/>
            <person name="Liu S."/>
            <person name="Hsing Y."/>
            <person name="Raghuvanshi S."/>
            <person name="Mohanty A."/>
            <person name="Bharti A.K."/>
            <person name="Gaur A."/>
            <person name="Gupta V."/>
            <person name="Kumar D."/>
            <person name="Ravi V."/>
            <person name="Vij S."/>
            <person name="Kapur A."/>
            <person name="Khurana P."/>
            <person name="Khurana P."/>
            <person name="Khurana J.P."/>
            <person name="Tyagi A.K."/>
            <person name="Gaikwad K."/>
            <person name="Singh A."/>
            <person name="Dalal V."/>
            <person name="Srivastava S."/>
            <person name="Dixit A."/>
            <person name="Pal A.K."/>
            <person name="Ghazi I.A."/>
            <person name="Yadav M."/>
            <person name="Pandit A."/>
            <person name="Bhargava A."/>
            <person name="Sureshbabu K."/>
            <person name="Batra K."/>
            <person name="Sharma T.R."/>
            <person name="Mohapatra T."/>
            <person name="Singh N.K."/>
            <person name="Messing J."/>
            <person name="Nelson A.B."/>
            <person name="Fuks G."/>
            <person name="Kavchok S."/>
            <person name="Keizer G."/>
            <person name="Linton E."/>
            <person name="Llaca V."/>
            <person name="Song R."/>
            <person name="Tanyolac B."/>
            <person name="Young S."/>
            <person name="Ho-Il K."/>
            <person name="Hahn J.H."/>
            <person name="Sangsakoo G."/>
            <person name="Vanavichit A."/>
            <person name="de Mattos Luiz.A.T."/>
            <person name="Zimmer P.D."/>
            <person name="Malone G."/>
            <person name="Dellagostin O."/>
            <person name="de Oliveira A.C."/>
            <person name="Bevan M."/>
            <person name="Bancroft I."/>
            <person name="Minx P."/>
            <person name="Cordum H."/>
            <person name="Wilson R."/>
            <person name="Cheng Z."/>
            <person name="Jin W."/>
            <person name="Jiang J."/>
            <person name="Leong S.A."/>
            <person name="Iwama H."/>
            <person name="Gojobori T."/>
            <person name="Itoh T."/>
            <person name="Niimura Y."/>
            <person name="Fujii Y."/>
            <person name="Habara T."/>
            <person name="Sakai H."/>
            <person name="Sato Y."/>
            <person name="Wilson G."/>
            <person name="Kumar K."/>
            <person name="McCouch S."/>
            <person name="Juretic N."/>
            <person name="Hoen D."/>
            <person name="Wright S."/>
            <person name="Bruskiewich R."/>
            <person name="Bureau T."/>
            <person name="Miyao A."/>
            <person name="Hirochika H."/>
            <person name="Nishikawa T."/>
            <person name="Kadowaki K."/>
            <person name="Sugiura M."/>
            <person name="Burr B."/>
            <person name="Sasaki T."/>
        </authorList>
    </citation>
    <scope>NUCLEOTIDE SEQUENCE [LARGE SCALE GENOMIC DNA]</scope>
    <source>
        <strain evidence="2">cv. Nipponbare</strain>
    </source>
</reference>
<dbReference type="Gramene" id="Os01t0144900-01">
    <property type="protein sequence ID" value="Os01t0144900-01"/>
    <property type="gene ID" value="Os01g0144900"/>
</dbReference>
<evidence type="ECO:0000313" key="2">
    <source>
        <dbReference type="Proteomes" id="UP000000763"/>
    </source>
</evidence>
<reference evidence="2" key="2">
    <citation type="journal article" date="2008" name="Nucleic Acids Res.">
        <title>The rice annotation project database (RAP-DB): 2008 update.</title>
        <authorList>
            <consortium name="The rice annotation project (RAP)"/>
        </authorList>
    </citation>
    <scope>GENOME REANNOTATION</scope>
    <source>
        <strain evidence="2">cv. Nipponbare</strain>
    </source>
</reference>
<dbReference type="EMBL" id="AP008207">
    <property type="protein sequence ID" value="BAF03922.1"/>
    <property type="molecule type" value="Genomic_DNA"/>
</dbReference>
<evidence type="ECO:0000313" key="1">
    <source>
        <dbReference type="EMBL" id="BAF03922.1"/>
    </source>
</evidence>
<name>A0A0P0UYG6_ORYSJ</name>
<organism evidence="1 2">
    <name type="scientific">Oryza sativa subsp. japonica</name>
    <name type="common">Rice</name>
    <dbReference type="NCBI Taxonomy" id="39947"/>
    <lineage>
        <taxon>Eukaryota</taxon>
        <taxon>Viridiplantae</taxon>
        <taxon>Streptophyta</taxon>
        <taxon>Embryophyta</taxon>
        <taxon>Tracheophyta</taxon>
        <taxon>Spermatophyta</taxon>
        <taxon>Magnoliopsida</taxon>
        <taxon>Liliopsida</taxon>
        <taxon>Poales</taxon>
        <taxon>Poaceae</taxon>
        <taxon>BOP clade</taxon>
        <taxon>Oryzoideae</taxon>
        <taxon>Oryzeae</taxon>
        <taxon>Oryzinae</taxon>
        <taxon>Oryza</taxon>
        <taxon>Oryza sativa</taxon>
    </lineage>
</organism>
<accession>A0A0P0UYG6</accession>
<proteinExistence type="predicted"/>